<proteinExistence type="predicted"/>
<reference evidence="3" key="1">
    <citation type="submission" date="2025-08" db="UniProtKB">
        <authorList>
            <consortium name="RefSeq"/>
        </authorList>
    </citation>
    <scope>IDENTIFICATION</scope>
</reference>
<dbReference type="AlphaFoldDB" id="A0A8N1S9R6"/>
<organism evidence="2 3">
    <name type="scientific">Pogonomyrmex barbatus</name>
    <name type="common">red harvester ant</name>
    <dbReference type="NCBI Taxonomy" id="144034"/>
    <lineage>
        <taxon>Eukaryota</taxon>
        <taxon>Metazoa</taxon>
        <taxon>Ecdysozoa</taxon>
        <taxon>Arthropoda</taxon>
        <taxon>Hexapoda</taxon>
        <taxon>Insecta</taxon>
        <taxon>Pterygota</taxon>
        <taxon>Neoptera</taxon>
        <taxon>Endopterygota</taxon>
        <taxon>Hymenoptera</taxon>
        <taxon>Apocrita</taxon>
        <taxon>Aculeata</taxon>
        <taxon>Formicoidea</taxon>
        <taxon>Formicidae</taxon>
        <taxon>Myrmicinae</taxon>
        <taxon>Pogonomyrmex</taxon>
    </lineage>
</organism>
<keyword evidence="2" id="KW-1185">Reference proteome</keyword>
<sequence>MCSGITEKNIPAVIPVWLIWPGFTAFISPLKSFDYSEYACSGRNLNGVHIFSASKDRDGLDAVVTIRLHETDGVEDIRNGFPSAIHGRRAVLSSPTMTTWATLILIDVSVAIYMKMKLSVSASNSKSFSVLLNFIIAKQKA</sequence>
<accession>A0A8N1S9R6</accession>
<keyword evidence="1" id="KW-0472">Membrane</keyword>
<evidence type="ECO:0000256" key="1">
    <source>
        <dbReference type="SAM" id="Phobius"/>
    </source>
</evidence>
<keyword evidence="1" id="KW-0812">Transmembrane</keyword>
<dbReference type="Proteomes" id="UP000504615">
    <property type="component" value="Unplaced"/>
</dbReference>
<keyword evidence="1" id="KW-1133">Transmembrane helix</keyword>
<feature type="transmembrane region" description="Helical" evidence="1">
    <location>
        <begin position="97"/>
        <end position="114"/>
    </location>
</feature>
<evidence type="ECO:0000313" key="3">
    <source>
        <dbReference type="RefSeq" id="XP_025074872.1"/>
    </source>
</evidence>
<dbReference type="RefSeq" id="XP_025074872.1">
    <property type="nucleotide sequence ID" value="XM_025219087.1"/>
</dbReference>
<protein>
    <submittedName>
        <fullName evidence="3">Uncharacterized protein LOC105430303</fullName>
    </submittedName>
</protein>
<feature type="transmembrane region" description="Helical" evidence="1">
    <location>
        <begin position="12"/>
        <end position="30"/>
    </location>
</feature>
<name>A0A8N1S9R6_9HYME</name>
<dbReference type="GeneID" id="105430303"/>
<gene>
    <name evidence="3" type="primary">LOC105430303</name>
</gene>
<evidence type="ECO:0000313" key="2">
    <source>
        <dbReference type="Proteomes" id="UP000504615"/>
    </source>
</evidence>